<protein>
    <recommendedName>
        <fullName evidence="7">Protein kinase domain-containing protein</fullName>
    </recommendedName>
</protein>
<dbReference type="GO" id="GO:0005524">
    <property type="term" value="F:ATP binding"/>
    <property type="evidence" value="ECO:0007669"/>
    <property type="project" value="UniProtKB-KW"/>
</dbReference>
<name>A0A7S0H771_9EUKA</name>
<gene>
    <name evidence="8" type="ORF">LAMO00422_LOCUS18867</name>
</gene>
<feature type="compositionally biased region" description="Basic and acidic residues" evidence="6">
    <location>
        <begin position="188"/>
        <end position="200"/>
    </location>
</feature>
<dbReference type="PROSITE" id="PS50011">
    <property type="entry name" value="PROTEIN_KINASE_DOM"/>
    <property type="match status" value="1"/>
</dbReference>
<evidence type="ECO:0000256" key="1">
    <source>
        <dbReference type="ARBA" id="ARBA00022527"/>
    </source>
</evidence>
<organism evidence="8">
    <name type="scientific">Amorphochlora amoebiformis</name>
    <dbReference type="NCBI Taxonomy" id="1561963"/>
    <lineage>
        <taxon>Eukaryota</taxon>
        <taxon>Sar</taxon>
        <taxon>Rhizaria</taxon>
        <taxon>Cercozoa</taxon>
        <taxon>Chlorarachniophyceae</taxon>
        <taxon>Amorphochlora</taxon>
    </lineage>
</organism>
<keyword evidence="1" id="KW-0723">Serine/threonine-protein kinase</keyword>
<accession>A0A7S0H771</accession>
<keyword evidence="2" id="KW-0808">Transferase</keyword>
<evidence type="ECO:0000256" key="5">
    <source>
        <dbReference type="ARBA" id="ARBA00022840"/>
    </source>
</evidence>
<evidence type="ECO:0000256" key="4">
    <source>
        <dbReference type="ARBA" id="ARBA00022777"/>
    </source>
</evidence>
<keyword evidence="3" id="KW-0547">Nucleotide-binding</keyword>
<dbReference type="AlphaFoldDB" id="A0A7S0H771"/>
<evidence type="ECO:0000256" key="6">
    <source>
        <dbReference type="SAM" id="MobiDB-lite"/>
    </source>
</evidence>
<sequence>MAPEVFVKSYDMLADFFSLGAFIYSLFTNKIPFPSQSRKYFFKTSFHLPESITRLPVGAAELVQGLCAYYERDRLGYDGYWNDVRKHSYFKDYPWDDIAAKSRLSPFRITEEYNFNMRYNLEDTFAFNYEGEKIKLEDAKKIFQMLKGIQYNLDPPFKLSDGTTYLTGSSGAKKVPKPKKKMAPKTPPPDRKDPSKENLRKSKITHLSNLSASSPKMKTEGKSTTDSMGILTPRSVGTHKSALRSSRRSGSNPFTTSPLIKEDKPGIQEIIPEAKT</sequence>
<dbReference type="PANTHER" id="PTHR24351">
    <property type="entry name" value="RIBOSOMAL PROTEIN S6 KINASE"/>
    <property type="match status" value="1"/>
</dbReference>
<dbReference type="SUPFAM" id="SSF56112">
    <property type="entry name" value="Protein kinase-like (PK-like)"/>
    <property type="match status" value="1"/>
</dbReference>
<dbReference type="GO" id="GO:0004674">
    <property type="term" value="F:protein serine/threonine kinase activity"/>
    <property type="evidence" value="ECO:0007669"/>
    <property type="project" value="UniProtKB-KW"/>
</dbReference>
<feature type="compositionally biased region" description="Polar residues" evidence="6">
    <location>
        <begin position="205"/>
        <end position="216"/>
    </location>
</feature>
<keyword evidence="5" id="KW-0067">ATP-binding</keyword>
<proteinExistence type="predicted"/>
<keyword evidence="4" id="KW-0418">Kinase</keyword>
<dbReference type="EMBL" id="HBEM01027687">
    <property type="protein sequence ID" value="CAD8459909.1"/>
    <property type="molecule type" value="Transcribed_RNA"/>
</dbReference>
<feature type="compositionally biased region" description="Basic residues" evidence="6">
    <location>
        <begin position="174"/>
        <end position="183"/>
    </location>
</feature>
<dbReference type="InterPro" id="IPR000719">
    <property type="entry name" value="Prot_kinase_dom"/>
</dbReference>
<feature type="domain" description="Protein kinase" evidence="7">
    <location>
        <begin position="1"/>
        <end position="90"/>
    </location>
</feature>
<feature type="region of interest" description="Disordered" evidence="6">
    <location>
        <begin position="168"/>
        <end position="276"/>
    </location>
</feature>
<feature type="compositionally biased region" description="Basic and acidic residues" evidence="6">
    <location>
        <begin position="260"/>
        <end position="276"/>
    </location>
</feature>
<evidence type="ECO:0000259" key="7">
    <source>
        <dbReference type="PROSITE" id="PS50011"/>
    </source>
</evidence>
<reference evidence="8" key="1">
    <citation type="submission" date="2021-01" db="EMBL/GenBank/DDBJ databases">
        <authorList>
            <person name="Corre E."/>
            <person name="Pelletier E."/>
            <person name="Niang G."/>
            <person name="Scheremetjew M."/>
            <person name="Finn R."/>
            <person name="Kale V."/>
            <person name="Holt S."/>
            <person name="Cochrane G."/>
            <person name="Meng A."/>
            <person name="Brown T."/>
            <person name="Cohen L."/>
        </authorList>
    </citation>
    <scope>NUCLEOTIDE SEQUENCE</scope>
    <source>
        <strain evidence="8">CCMP2058</strain>
    </source>
</reference>
<dbReference type="InterPro" id="IPR011009">
    <property type="entry name" value="Kinase-like_dom_sf"/>
</dbReference>
<feature type="compositionally biased region" description="Polar residues" evidence="6">
    <location>
        <begin position="248"/>
        <end position="258"/>
    </location>
</feature>
<evidence type="ECO:0000256" key="3">
    <source>
        <dbReference type="ARBA" id="ARBA00022741"/>
    </source>
</evidence>
<evidence type="ECO:0000313" key="8">
    <source>
        <dbReference type="EMBL" id="CAD8459909.1"/>
    </source>
</evidence>
<evidence type="ECO:0000256" key="2">
    <source>
        <dbReference type="ARBA" id="ARBA00022679"/>
    </source>
</evidence>
<dbReference type="Gene3D" id="1.10.510.10">
    <property type="entry name" value="Transferase(Phosphotransferase) domain 1"/>
    <property type="match status" value="1"/>
</dbReference>